<comment type="similarity">
    <text evidence="1">Belongs to the helicase family. DnaB subfamily.</text>
</comment>
<keyword evidence="3" id="KW-0235">DNA replication</keyword>
<keyword evidence="5" id="KW-0378">Hydrolase</keyword>
<dbReference type="EMBL" id="DPVE01000144">
    <property type="protein sequence ID" value="HCK30109.1"/>
    <property type="molecule type" value="Genomic_DNA"/>
</dbReference>
<dbReference type="GO" id="GO:0003677">
    <property type="term" value="F:DNA binding"/>
    <property type="evidence" value="ECO:0007669"/>
    <property type="project" value="UniProtKB-KW"/>
</dbReference>
<dbReference type="InterPro" id="IPR027417">
    <property type="entry name" value="P-loop_NTPase"/>
</dbReference>
<keyword evidence="6 13" id="KW-0347">Helicase</keyword>
<dbReference type="Pfam" id="PF00772">
    <property type="entry name" value="DnaB"/>
    <property type="match status" value="1"/>
</dbReference>
<dbReference type="SUPFAM" id="SSF52540">
    <property type="entry name" value="P-loop containing nucleoside triphosphate hydrolases"/>
    <property type="match status" value="1"/>
</dbReference>
<dbReference type="AlphaFoldDB" id="A0A3D2SKY1"/>
<evidence type="ECO:0000256" key="5">
    <source>
        <dbReference type="ARBA" id="ARBA00022801"/>
    </source>
</evidence>
<dbReference type="GO" id="GO:0005829">
    <property type="term" value="C:cytosol"/>
    <property type="evidence" value="ECO:0007669"/>
    <property type="project" value="TreeGrafter"/>
</dbReference>
<dbReference type="InterPro" id="IPR007694">
    <property type="entry name" value="DNA_helicase_DnaB-like_C"/>
</dbReference>
<dbReference type="GO" id="GO:0016787">
    <property type="term" value="F:hydrolase activity"/>
    <property type="evidence" value="ECO:0007669"/>
    <property type="project" value="UniProtKB-KW"/>
</dbReference>
<feature type="domain" description="SF4 helicase" evidence="12">
    <location>
        <begin position="177"/>
        <end position="447"/>
    </location>
</feature>
<evidence type="ECO:0000256" key="7">
    <source>
        <dbReference type="ARBA" id="ARBA00022840"/>
    </source>
</evidence>
<dbReference type="PROSITE" id="PS51199">
    <property type="entry name" value="SF4_HELICASE"/>
    <property type="match status" value="1"/>
</dbReference>
<accession>A0A3D2SKY1</accession>
<dbReference type="EC" id="5.6.2.3" evidence="10"/>
<dbReference type="GO" id="GO:0006269">
    <property type="term" value="P:DNA replication, synthesis of primer"/>
    <property type="evidence" value="ECO:0007669"/>
    <property type="project" value="UniProtKB-KW"/>
</dbReference>
<dbReference type="InterPro" id="IPR036185">
    <property type="entry name" value="DNA_heli_DnaB-like_N_sf"/>
</dbReference>
<dbReference type="GO" id="GO:0043139">
    <property type="term" value="F:5'-3' DNA helicase activity"/>
    <property type="evidence" value="ECO:0007669"/>
    <property type="project" value="UniProtKB-EC"/>
</dbReference>
<dbReference type="PANTHER" id="PTHR30153:SF2">
    <property type="entry name" value="REPLICATIVE DNA HELICASE"/>
    <property type="match status" value="1"/>
</dbReference>
<evidence type="ECO:0000313" key="13">
    <source>
        <dbReference type="EMBL" id="HCK30109.1"/>
    </source>
</evidence>
<gene>
    <name evidence="13" type="ORF">DHW29_07915</name>
</gene>
<reference evidence="13 14" key="1">
    <citation type="journal article" date="2018" name="Nat. Biotechnol.">
        <title>A standardized bacterial taxonomy based on genome phylogeny substantially revises the tree of life.</title>
        <authorList>
            <person name="Parks D.H."/>
            <person name="Chuvochina M."/>
            <person name="Waite D.W."/>
            <person name="Rinke C."/>
            <person name="Skarshewski A."/>
            <person name="Chaumeil P.A."/>
            <person name="Hugenholtz P."/>
        </authorList>
    </citation>
    <scope>NUCLEOTIDE SEQUENCE [LARGE SCALE GENOMIC DNA]</scope>
    <source>
        <strain evidence="13">UBA9669</strain>
    </source>
</reference>
<evidence type="ECO:0000256" key="1">
    <source>
        <dbReference type="ARBA" id="ARBA00008428"/>
    </source>
</evidence>
<dbReference type="GO" id="GO:0005524">
    <property type="term" value="F:ATP binding"/>
    <property type="evidence" value="ECO:0007669"/>
    <property type="project" value="UniProtKB-KW"/>
</dbReference>
<name>A0A3D2SKY1_9GAMM</name>
<keyword evidence="7" id="KW-0067">ATP-binding</keyword>
<dbReference type="InterPro" id="IPR016136">
    <property type="entry name" value="DNA_helicase_N/primase_C"/>
</dbReference>
<comment type="catalytic activity">
    <reaction evidence="11">
        <text>ATP + H2O = ADP + phosphate + H(+)</text>
        <dbReference type="Rhea" id="RHEA:13065"/>
        <dbReference type="ChEBI" id="CHEBI:15377"/>
        <dbReference type="ChEBI" id="CHEBI:15378"/>
        <dbReference type="ChEBI" id="CHEBI:30616"/>
        <dbReference type="ChEBI" id="CHEBI:43474"/>
        <dbReference type="ChEBI" id="CHEBI:456216"/>
        <dbReference type="EC" id="5.6.2.3"/>
    </reaction>
</comment>
<keyword evidence="8" id="KW-0238">DNA-binding</keyword>
<proteinExistence type="inferred from homology"/>
<evidence type="ECO:0000256" key="2">
    <source>
        <dbReference type="ARBA" id="ARBA00022515"/>
    </source>
</evidence>
<evidence type="ECO:0000256" key="10">
    <source>
        <dbReference type="ARBA" id="ARBA00044969"/>
    </source>
</evidence>
<keyword evidence="2" id="KW-0639">Primosome</keyword>
<dbReference type="SUPFAM" id="SSF48024">
    <property type="entry name" value="N-terminal domain of DnaB helicase"/>
    <property type="match status" value="1"/>
</dbReference>
<dbReference type="InterPro" id="IPR007693">
    <property type="entry name" value="DNA_helicase_DnaB-like_N"/>
</dbReference>
<evidence type="ECO:0000313" key="14">
    <source>
        <dbReference type="Proteomes" id="UP000263596"/>
    </source>
</evidence>
<dbReference type="Gene3D" id="3.40.50.300">
    <property type="entry name" value="P-loop containing nucleotide triphosphate hydrolases"/>
    <property type="match status" value="1"/>
</dbReference>
<evidence type="ECO:0000256" key="9">
    <source>
        <dbReference type="ARBA" id="ARBA00023235"/>
    </source>
</evidence>
<protein>
    <recommendedName>
        <fullName evidence="10">DNA 5'-3' helicase</fullName>
        <ecNumber evidence="10">5.6.2.3</ecNumber>
    </recommendedName>
</protein>
<evidence type="ECO:0000256" key="6">
    <source>
        <dbReference type="ARBA" id="ARBA00022806"/>
    </source>
</evidence>
<keyword evidence="4" id="KW-0547">Nucleotide-binding</keyword>
<evidence type="ECO:0000256" key="3">
    <source>
        <dbReference type="ARBA" id="ARBA00022705"/>
    </source>
</evidence>
<dbReference type="Proteomes" id="UP000263596">
    <property type="component" value="Unassembled WGS sequence"/>
</dbReference>
<comment type="caution">
    <text evidence="13">The sequence shown here is derived from an EMBL/GenBank/DDBJ whole genome shotgun (WGS) entry which is preliminary data.</text>
</comment>
<evidence type="ECO:0000256" key="8">
    <source>
        <dbReference type="ARBA" id="ARBA00023125"/>
    </source>
</evidence>
<dbReference type="PANTHER" id="PTHR30153">
    <property type="entry name" value="REPLICATIVE DNA HELICASE DNAB"/>
    <property type="match status" value="1"/>
</dbReference>
<evidence type="ECO:0000256" key="4">
    <source>
        <dbReference type="ARBA" id="ARBA00022741"/>
    </source>
</evidence>
<dbReference type="CDD" id="cd00984">
    <property type="entry name" value="DnaB_C"/>
    <property type="match status" value="1"/>
</dbReference>
<dbReference type="GO" id="GO:1990077">
    <property type="term" value="C:primosome complex"/>
    <property type="evidence" value="ECO:0007669"/>
    <property type="project" value="UniProtKB-KW"/>
</dbReference>
<dbReference type="Gene3D" id="1.10.860.10">
    <property type="entry name" value="DNAb Helicase, Chain A"/>
    <property type="match status" value="1"/>
</dbReference>
<evidence type="ECO:0000256" key="11">
    <source>
        <dbReference type="ARBA" id="ARBA00048954"/>
    </source>
</evidence>
<dbReference type="Pfam" id="PF03796">
    <property type="entry name" value="DnaB_C"/>
    <property type="match status" value="1"/>
</dbReference>
<evidence type="ECO:0000259" key="12">
    <source>
        <dbReference type="PROSITE" id="PS51199"/>
    </source>
</evidence>
<keyword evidence="9" id="KW-0413">Isomerase</keyword>
<sequence>MIELYSIPLEQTALSTIMGSDQSADEFVSLLDKSDFFSTNHQIIFGHIKAQHAKGESFDEVTVYELIKANTLEHNQIDEKFITNLMSAIKQPYTLETHIKKLKDFSSRRRLQDTSKLINSISVDMVTHTAESAINKAQDLIQNLDLGSGDEKLKHAHEFSKVAISEFIHRHQALHAGVPFDGGIRTGFTELDNKLGEVGKGDLVIIGARPSMGKTTFAQNLAADMMINQSLPVLFCSIEMRGHQIAQRLISGIGGIELRKVLTGKINPNSEDMKNISAAGNVLEKAPLMIDDNNRATVATIRRSAKKVQLKYGKVGAIFVDYIQRVTPLSKNNFGRSDKDIGEISTELKRIAGDFECPVFALAQLNRNLENRPNKRPMNSDLKESGDLEQDADIIMFIYRDEVYTKESKEAGTAEIIIGKARNGSIGTVRLATDLARSTFLDLSPEYYESLEMQGGSA</sequence>
<organism evidence="13 14">
    <name type="scientific">Acinetobacter ursingii</name>
    <dbReference type="NCBI Taxonomy" id="108980"/>
    <lineage>
        <taxon>Bacteria</taxon>
        <taxon>Pseudomonadati</taxon>
        <taxon>Pseudomonadota</taxon>
        <taxon>Gammaproteobacteria</taxon>
        <taxon>Moraxellales</taxon>
        <taxon>Moraxellaceae</taxon>
        <taxon>Acinetobacter</taxon>
    </lineage>
</organism>